<dbReference type="AlphaFoldDB" id="A0A9J6C798"/>
<proteinExistence type="predicted"/>
<evidence type="ECO:0000313" key="4">
    <source>
        <dbReference type="Proteomes" id="UP001107558"/>
    </source>
</evidence>
<protein>
    <submittedName>
        <fullName evidence="3">Uncharacterized protein</fullName>
    </submittedName>
</protein>
<sequence length="408" mass="45801">MSSGSEDFGPLMDVLVTCVGAVDVISVLALICNNSSTNTNDSLMDINNNEVKAFQDDKIRDKSPRPMIVIDKTSNGDVIDSLMSKVNELEAKVEELEVRSRECSMERFLDEERERFINTNRLRRSQSPTPDHNSFLEHENESNENDESATDESHVDDITHDDGEIKRSSQVSQQHESREKEINDTNDCTQLAYHSDIDANGESQHHLIESIKEIPTCPKEIESSTLDVNENFIRMEQLQTQSPKMLMKQANVFSEDFPEETINELKKNEEPLPINATESKTAEDIMAHANVSSHPKIEKFPKSNEIETAVDETAIELISTKFESLNLIENEELAKAKEEPSVIVQNYAQVLATETFIDEQVNELPPPPQNVEIINEPQSVIGSLMDVNINPSINLETKDASISANSST</sequence>
<dbReference type="Proteomes" id="UP001107558">
    <property type="component" value="Chromosome 2"/>
</dbReference>
<accession>A0A9J6C798</accession>
<evidence type="ECO:0000313" key="3">
    <source>
        <dbReference type="EMBL" id="KAG5677502.1"/>
    </source>
</evidence>
<feature type="region of interest" description="Disordered" evidence="2">
    <location>
        <begin position="119"/>
        <end position="187"/>
    </location>
</feature>
<name>A0A9J6C798_POLVA</name>
<comment type="caution">
    <text evidence="3">The sequence shown here is derived from an EMBL/GenBank/DDBJ whole genome shotgun (WGS) entry which is preliminary data.</text>
</comment>
<keyword evidence="4" id="KW-1185">Reference proteome</keyword>
<dbReference type="EMBL" id="JADBJN010000002">
    <property type="protein sequence ID" value="KAG5677502.1"/>
    <property type="molecule type" value="Genomic_DNA"/>
</dbReference>
<evidence type="ECO:0000256" key="1">
    <source>
        <dbReference type="SAM" id="Coils"/>
    </source>
</evidence>
<feature type="compositionally biased region" description="Basic and acidic residues" evidence="2">
    <location>
        <begin position="151"/>
        <end position="167"/>
    </location>
</feature>
<reference evidence="3" key="1">
    <citation type="submission" date="2021-03" db="EMBL/GenBank/DDBJ databases">
        <title>Chromosome level genome of the anhydrobiotic midge Polypedilum vanderplanki.</title>
        <authorList>
            <person name="Yoshida Y."/>
            <person name="Kikawada T."/>
            <person name="Gusev O."/>
        </authorList>
    </citation>
    <scope>NUCLEOTIDE SEQUENCE</scope>
    <source>
        <strain evidence="3">NIAS01</strain>
        <tissue evidence="3">Whole body or cell culture</tissue>
    </source>
</reference>
<organism evidence="3 4">
    <name type="scientific">Polypedilum vanderplanki</name>
    <name type="common">Sleeping chironomid midge</name>
    <dbReference type="NCBI Taxonomy" id="319348"/>
    <lineage>
        <taxon>Eukaryota</taxon>
        <taxon>Metazoa</taxon>
        <taxon>Ecdysozoa</taxon>
        <taxon>Arthropoda</taxon>
        <taxon>Hexapoda</taxon>
        <taxon>Insecta</taxon>
        <taxon>Pterygota</taxon>
        <taxon>Neoptera</taxon>
        <taxon>Endopterygota</taxon>
        <taxon>Diptera</taxon>
        <taxon>Nematocera</taxon>
        <taxon>Chironomoidea</taxon>
        <taxon>Chironomidae</taxon>
        <taxon>Chironominae</taxon>
        <taxon>Polypedilum</taxon>
        <taxon>Polypedilum</taxon>
    </lineage>
</organism>
<keyword evidence="1" id="KW-0175">Coiled coil</keyword>
<feature type="compositionally biased region" description="Polar residues" evidence="2">
    <location>
        <begin position="119"/>
        <end position="132"/>
    </location>
</feature>
<feature type="coiled-coil region" evidence="1">
    <location>
        <begin position="79"/>
        <end position="106"/>
    </location>
</feature>
<gene>
    <name evidence="3" type="ORF">PVAND_007258</name>
</gene>
<evidence type="ECO:0000256" key="2">
    <source>
        <dbReference type="SAM" id="MobiDB-lite"/>
    </source>
</evidence>